<sequence length="269" mass="29029">MRRRGVEGTGGGQLARATHTHRLRIACPPGPRPRVRRGSWGTPRVEGPTRGTTLRARTQPLVHLMWATRRVRRPCTPPPSPCLGTARPQATRAPRAAPSPCPSPSAPLSPSPSLPPPAPAPAPVHRASRPRPRPAGSLPSIFVERALHSLAFEGANSIRRCERRQAAGGTTIACRSAFPLQCPPLLLTSVSASSLSPPLRLHPRLRRRATRKGRRVSLEGGKGERESGTQVGRGSPSAHRGSCLASRRHVHTYHAIPTCFSVLQEFREA</sequence>
<evidence type="ECO:0000313" key="3">
    <source>
        <dbReference type="Proteomes" id="UP001222325"/>
    </source>
</evidence>
<feature type="compositionally biased region" description="Pro residues" evidence="1">
    <location>
        <begin position="97"/>
        <end position="122"/>
    </location>
</feature>
<dbReference type="EMBL" id="JARJCN010000093">
    <property type="protein sequence ID" value="KAJ7075569.1"/>
    <property type="molecule type" value="Genomic_DNA"/>
</dbReference>
<evidence type="ECO:0000313" key="2">
    <source>
        <dbReference type="EMBL" id="KAJ7075569.1"/>
    </source>
</evidence>
<reference evidence="2" key="1">
    <citation type="submission" date="2023-03" db="EMBL/GenBank/DDBJ databases">
        <title>Massive genome expansion in bonnet fungi (Mycena s.s.) driven by repeated elements and novel gene families across ecological guilds.</title>
        <authorList>
            <consortium name="Lawrence Berkeley National Laboratory"/>
            <person name="Harder C.B."/>
            <person name="Miyauchi S."/>
            <person name="Viragh M."/>
            <person name="Kuo A."/>
            <person name="Thoen E."/>
            <person name="Andreopoulos B."/>
            <person name="Lu D."/>
            <person name="Skrede I."/>
            <person name="Drula E."/>
            <person name="Henrissat B."/>
            <person name="Morin E."/>
            <person name="Kohler A."/>
            <person name="Barry K."/>
            <person name="LaButti K."/>
            <person name="Morin E."/>
            <person name="Salamov A."/>
            <person name="Lipzen A."/>
            <person name="Mereny Z."/>
            <person name="Hegedus B."/>
            <person name="Baldrian P."/>
            <person name="Stursova M."/>
            <person name="Weitz H."/>
            <person name="Taylor A."/>
            <person name="Grigoriev I.V."/>
            <person name="Nagy L.G."/>
            <person name="Martin F."/>
            <person name="Kauserud H."/>
        </authorList>
    </citation>
    <scope>NUCLEOTIDE SEQUENCE</scope>
    <source>
        <strain evidence="2">CBHHK173m</strain>
    </source>
</reference>
<organism evidence="2 3">
    <name type="scientific">Mycena belliarum</name>
    <dbReference type="NCBI Taxonomy" id="1033014"/>
    <lineage>
        <taxon>Eukaryota</taxon>
        <taxon>Fungi</taxon>
        <taxon>Dikarya</taxon>
        <taxon>Basidiomycota</taxon>
        <taxon>Agaricomycotina</taxon>
        <taxon>Agaricomycetes</taxon>
        <taxon>Agaricomycetidae</taxon>
        <taxon>Agaricales</taxon>
        <taxon>Marasmiineae</taxon>
        <taxon>Mycenaceae</taxon>
        <taxon>Mycena</taxon>
    </lineage>
</organism>
<feature type="region of interest" description="Disordered" evidence="1">
    <location>
        <begin position="72"/>
        <end position="137"/>
    </location>
</feature>
<protein>
    <submittedName>
        <fullName evidence="2">Uncharacterized protein</fullName>
    </submittedName>
</protein>
<accession>A0AAD6XMH3</accession>
<feature type="region of interest" description="Disordered" evidence="1">
    <location>
        <begin position="1"/>
        <end position="57"/>
    </location>
</feature>
<feature type="region of interest" description="Disordered" evidence="1">
    <location>
        <begin position="208"/>
        <end position="243"/>
    </location>
</feature>
<feature type="compositionally biased region" description="Low complexity" evidence="1">
    <location>
        <begin position="86"/>
        <end position="96"/>
    </location>
</feature>
<name>A0AAD6XMH3_9AGAR</name>
<keyword evidence="3" id="KW-1185">Reference proteome</keyword>
<evidence type="ECO:0000256" key="1">
    <source>
        <dbReference type="SAM" id="MobiDB-lite"/>
    </source>
</evidence>
<dbReference type="Proteomes" id="UP001222325">
    <property type="component" value="Unassembled WGS sequence"/>
</dbReference>
<dbReference type="AlphaFoldDB" id="A0AAD6XMH3"/>
<comment type="caution">
    <text evidence="2">The sequence shown here is derived from an EMBL/GenBank/DDBJ whole genome shotgun (WGS) entry which is preliminary data.</text>
</comment>
<gene>
    <name evidence="2" type="ORF">B0H15DRAFT_654687</name>
</gene>
<proteinExistence type="predicted"/>